<reference evidence="1" key="1">
    <citation type="submission" date="2022-12" db="EMBL/GenBank/DDBJ databases">
        <authorList>
            <person name="Webb A."/>
        </authorList>
    </citation>
    <scope>NUCLEOTIDE SEQUENCE</scope>
    <source>
        <strain evidence="1">Hp1</strain>
    </source>
</reference>
<name>A0AAV0TU61_HYABA</name>
<comment type="caution">
    <text evidence="1">The sequence shown here is derived from an EMBL/GenBank/DDBJ whole genome shotgun (WGS) entry which is preliminary data.</text>
</comment>
<evidence type="ECO:0000313" key="1">
    <source>
        <dbReference type="EMBL" id="CAI5725725.1"/>
    </source>
</evidence>
<dbReference type="AlphaFoldDB" id="A0AAV0TU61"/>
<keyword evidence="2" id="KW-1185">Reference proteome</keyword>
<sequence>MTTGTAVDADARVSRAVQSRAADAPAMTRQDVVAGLSVLTAALAEHVTGEERGTRKDIDKAVTRVLDWLHLEIATPALHTVPMSQEDENDGTLTRMSVQKQLSQVLWRWHEEQPKSMHRARWMLWLELGCTLEVLRCCEVVEMRDESCALLMTTPHPPRDFPTSATLCDKEQQVVFCRELWDAVLVRPLNEAPFEAQCVAAPILVDVFAHWWTAAIQRYELVFVANVAIPLREHIHDTLTSNLLLKDAWLSCARRKGSAAGTTTDAGCLAVAVMVLSALTVAHQAPEIVQYLSSLGADTVVELSRQPFPHPRRPVAVVAMALGLTILDDARRSSDVCGQSQSGDAVILSQFALLRLVNLPLMAPPLKPYSDATISEYQTKVHEWVKALVFEPSYAVLHKCLLQMAELCIEEVVSFFQTSRKTHLDLVAAMRSVLPTSSFRTNVLQEHLTSRAPAVHDKCLLMPIEEIVRFTRQFYAGVAPILEVLAVDYTVQSFVALSRIEFAREMCAFSCANASMQVVTKQLEQALEKTASPPEQIFAPVLRSIAMHAATTNANILPETDVVSACQALAVGRVVQRGLRILLFQCASLIDDVLSVVFSVLYNVFEPADTFGHGFIGMCLSHLAQFIPRAMVLPHYLQVTLASYPANASSQALTKACGVVFGSLFYSDTLAVPATSDANRAAESTRHMVVWAIRKCCERSTELLAEEEAMAVTEDSAKKAVASSETGGMYLAGLVFDLMKIAPVDRLVDISMEAERLLAHWKTSPRVLRKLKSALFARVSVNCEAKTRAWVAAWYIEVDRLYPVETALATRMTLSRL</sequence>
<accession>A0AAV0TU61</accession>
<protein>
    <recommendedName>
        <fullName evidence="3">Ras-GAP domain-containing protein</fullName>
    </recommendedName>
</protein>
<evidence type="ECO:0000313" key="2">
    <source>
        <dbReference type="Proteomes" id="UP001162031"/>
    </source>
</evidence>
<dbReference type="Proteomes" id="UP001162031">
    <property type="component" value="Unassembled WGS sequence"/>
</dbReference>
<evidence type="ECO:0008006" key="3">
    <source>
        <dbReference type="Google" id="ProtNLM"/>
    </source>
</evidence>
<dbReference type="EMBL" id="CANTFL010000617">
    <property type="protein sequence ID" value="CAI5725725.1"/>
    <property type="molecule type" value="Genomic_DNA"/>
</dbReference>
<gene>
    <name evidence="1" type="ORF">HBR001_LOCUS3672</name>
</gene>
<organism evidence="1 2">
    <name type="scientific">Hyaloperonospora brassicae</name>
    <name type="common">Brassica downy mildew</name>
    <name type="synonym">Peronospora brassicae</name>
    <dbReference type="NCBI Taxonomy" id="162125"/>
    <lineage>
        <taxon>Eukaryota</taxon>
        <taxon>Sar</taxon>
        <taxon>Stramenopiles</taxon>
        <taxon>Oomycota</taxon>
        <taxon>Peronosporomycetes</taxon>
        <taxon>Peronosporales</taxon>
        <taxon>Peronosporaceae</taxon>
        <taxon>Hyaloperonospora</taxon>
    </lineage>
</organism>
<proteinExistence type="predicted"/>